<dbReference type="InterPro" id="IPR006657">
    <property type="entry name" value="MoPterin_dinucl-bd_dom"/>
</dbReference>
<dbReference type="InterPro" id="IPR050123">
    <property type="entry name" value="Prok_molybdopt-oxidoreductase"/>
</dbReference>
<dbReference type="PANTHER" id="PTHR43105:SF14">
    <property type="entry name" value="FORMATE DEHYDROGENASE H"/>
    <property type="match status" value="1"/>
</dbReference>
<dbReference type="FunFam" id="3.40.228.10:FF:000002">
    <property type="entry name" value="Formate dehydrogenase subunit alpha"/>
    <property type="match status" value="1"/>
</dbReference>
<dbReference type="SUPFAM" id="SSF53706">
    <property type="entry name" value="Formate dehydrogenase/DMSO reductase, domains 1-3"/>
    <property type="match status" value="1"/>
</dbReference>
<keyword evidence="3" id="KW-0004">4Fe-4S</keyword>
<dbReference type="OrthoDB" id="9810782at2"/>
<dbReference type="RefSeq" id="WP_004948157.1">
    <property type="nucleotide sequence ID" value="NZ_JBJVNY010000004.1"/>
</dbReference>
<evidence type="ECO:0000256" key="8">
    <source>
        <dbReference type="ARBA" id="ARBA00023014"/>
    </source>
</evidence>
<dbReference type="Gene3D" id="2.40.40.20">
    <property type="match status" value="1"/>
</dbReference>
<dbReference type="Pfam" id="PF04879">
    <property type="entry name" value="Molybdop_Fe4S4"/>
    <property type="match status" value="1"/>
</dbReference>
<accession>A0A318NWF1</accession>
<gene>
    <name evidence="10" type="ORF">CT690_14850</name>
</gene>
<organism evidence="10 11">
    <name type="scientific">Serratia plymuthica</name>
    <dbReference type="NCBI Taxonomy" id="82996"/>
    <lineage>
        <taxon>Bacteria</taxon>
        <taxon>Pseudomonadati</taxon>
        <taxon>Pseudomonadota</taxon>
        <taxon>Gammaproteobacteria</taxon>
        <taxon>Enterobacterales</taxon>
        <taxon>Yersiniaceae</taxon>
        <taxon>Serratia</taxon>
    </lineage>
</organism>
<keyword evidence="8" id="KW-0411">Iron-sulfur</keyword>
<keyword evidence="5" id="KW-0479">Metal-binding</keyword>
<evidence type="ECO:0000256" key="2">
    <source>
        <dbReference type="ARBA" id="ARBA00001966"/>
    </source>
</evidence>
<dbReference type="GO" id="GO:0046872">
    <property type="term" value="F:metal ion binding"/>
    <property type="evidence" value="ECO:0007669"/>
    <property type="project" value="UniProtKB-KW"/>
</dbReference>
<evidence type="ECO:0000256" key="5">
    <source>
        <dbReference type="ARBA" id="ARBA00022723"/>
    </source>
</evidence>
<dbReference type="PROSITE" id="PS00490">
    <property type="entry name" value="MOLYBDOPTERIN_PROK_2"/>
    <property type="match status" value="1"/>
</dbReference>
<protein>
    <submittedName>
        <fullName evidence="10">Formate dehydrogenase subunit alpha</fullName>
    </submittedName>
</protein>
<dbReference type="InterPro" id="IPR006656">
    <property type="entry name" value="Mopterin_OxRdtase"/>
</dbReference>
<evidence type="ECO:0000256" key="6">
    <source>
        <dbReference type="ARBA" id="ARBA00023002"/>
    </source>
</evidence>
<dbReference type="AlphaFoldDB" id="A0A318NWF1"/>
<sequence>MKKITTVCPYCGAGCKMKLVVDNGKILRAEAADGATNQGELCLKGYYGWDFLNDTKLLTPRLTQPLIRREKGGKFEAVSWDEAIRYTAQRLKAIKQQHGARAIMHTGSSRGTGNETNYVMQKFARAVIGNNNVDCCARVCHGPSVAGLQATLGNGAMSNSIGDIENSKCLLIIGYNCADSHPIVARRVLKAKEKGAQIVVCDPRRIETARIADQHLQINNGCNMALVNAFGHVLIEENLYDRDYVAKYTEGFDAYRQQVADYAPETVEQLTGVSAQQIRQAMRTYASAPSATIMWGMGVTQFGQAVDVVKGLASLALLTGNLGRANVGVGPVRGQNNVQGACDMGVLPNEFPGYQSVTDPAVRAKFAAAWGIDAAGMDPDIGYRITEVPHLVHEGKVKAYYIMGEDPLQTEADLSLVRSAFDALEFIVVQDIFMTKTAEQADVILPSTSWGEHGGVFSCADRGFQRFEKAIEPQYNVKRDWEIISLLATELGYPMHYEDNQQIWDEMRELCPLFYGATYEKMGELGHVQWPCTTLDSPGTPYLYQGNQFTTPSGKGQLFATTWRAPAEVPDAAYPLVLCTVREVGHYSCRSMTGNCAALQTLADEPGFVQINPQDAAALGIGDQQLVWVASRRGKVISRANYNERINLGAVYMTYQWWIGACNELTQENLDPISKTPETKYCAVKLEAIGDQNWAENYASQSYSDMKARLRRAVEDVM</sequence>
<dbReference type="Proteomes" id="UP000248196">
    <property type="component" value="Unassembled WGS sequence"/>
</dbReference>
<dbReference type="SMART" id="SM00926">
    <property type="entry name" value="Molybdop_Fe4S4"/>
    <property type="match status" value="1"/>
</dbReference>
<evidence type="ECO:0000313" key="11">
    <source>
        <dbReference type="Proteomes" id="UP000248196"/>
    </source>
</evidence>
<dbReference type="GO" id="GO:0022904">
    <property type="term" value="P:respiratory electron transport chain"/>
    <property type="evidence" value="ECO:0007669"/>
    <property type="project" value="TreeGrafter"/>
</dbReference>
<dbReference type="Gene3D" id="2.20.25.90">
    <property type="entry name" value="ADC-like domains"/>
    <property type="match status" value="1"/>
</dbReference>
<dbReference type="InterPro" id="IPR009010">
    <property type="entry name" value="Asp_de-COase-like_dom_sf"/>
</dbReference>
<evidence type="ECO:0000256" key="1">
    <source>
        <dbReference type="ARBA" id="ARBA00001942"/>
    </source>
</evidence>
<dbReference type="PIRSF" id="PIRSF000144">
    <property type="entry name" value="CbbBc"/>
    <property type="match status" value="1"/>
</dbReference>
<dbReference type="FunFam" id="2.20.25.90:FF:000001">
    <property type="entry name" value="Formate dehydrogenase subunit alpha"/>
    <property type="match status" value="1"/>
</dbReference>
<evidence type="ECO:0000256" key="7">
    <source>
        <dbReference type="ARBA" id="ARBA00023004"/>
    </source>
</evidence>
<dbReference type="GO" id="GO:0051539">
    <property type="term" value="F:4 iron, 4 sulfur cluster binding"/>
    <property type="evidence" value="ECO:0007669"/>
    <property type="project" value="UniProtKB-KW"/>
</dbReference>
<name>A0A318NWF1_SERPL</name>
<keyword evidence="6" id="KW-0560">Oxidoreductase</keyword>
<dbReference type="Gene3D" id="3.40.228.10">
    <property type="entry name" value="Dimethylsulfoxide Reductase, domain 2"/>
    <property type="match status" value="1"/>
</dbReference>
<evidence type="ECO:0000256" key="3">
    <source>
        <dbReference type="ARBA" id="ARBA00022485"/>
    </source>
</evidence>
<dbReference type="SUPFAM" id="SSF50692">
    <property type="entry name" value="ADC-like"/>
    <property type="match status" value="1"/>
</dbReference>
<evidence type="ECO:0000313" key="10">
    <source>
        <dbReference type="EMBL" id="PYD38160.1"/>
    </source>
</evidence>
<evidence type="ECO:0000256" key="4">
    <source>
        <dbReference type="ARBA" id="ARBA00022505"/>
    </source>
</evidence>
<comment type="cofactor">
    <cofactor evidence="1">
        <name>Mo-bis(molybdopterin guanine dinucleotide)</name>
        <dbReference type="ChEBI" id="CHEBI:60539"/>
    </cofactor>
</comment>
<dbReference type="GO" id="GO:0008863">
    <property type="term" value="F:formate dehydrogenase (NAD+) activity"/>
    <property type="evidence" value="ECO:0007669"/>
    <property type="project" value="InterPro"/>
</dbReference>
<dbReference type="PANTHER" id="PTHR43105">
    <property type="entry name" value="RESPIRATORY NITRATE REDUCTASE"/>
    <property type="match status" value="1"/>
</dbReference>
<dbReference type="InterPro" id="IPR006655">
    <property type="entry name" value="Mopterin_OxRdtase_prok_CS"/>
</dbReference>
<comment type="caution">
    <text evidence="10">The sequence shown here is derived from an EMBL/GenBank/DDBJ whole genome shotgun (WGS) entry which is preliminary data.</text>
</comment>
<dbReference type="NCBIfam" id="TIGR01591">
    <property type="entry name" value="Fdh-alpha"/>
    <property type="match status" value="1"/>
</dbReference>
<evidence type="ECO:0000259" key="9">
    <source>
        <dbReference type="PROSITE" id="PS51669"/>
    </source>
</evidence>
<reference evidence="10 11" key="1">
    <citation type="submission" date="2017-11" db="EMBL/GenBank/DDBJ databases">
        <title>Genome sequence of the oocydin A producing rhizobacterium Serratia plymuthica 4Rx5.</title>
        <authorList>
            <person name="Matilla M.A."/>
            <person name="Udaondo Z."/>
            <person name="Salmond G.P.C."/>
        </authorList>
    </citation>
    <scope>NUCLEOTIDE SEQUENCE [LARGE SCALE GENOMIC DNA]</scope>
    <source>
        <strain evidence="10 11">4Rx5</strain>
    </source>
</reference>
<dbReference type="InterPro" id="IPR041924">
    <property type="entry name" value="Formate_Dh-H_N"/>
</dbReference>
<dbReference type="InterPro" id="IPR006963">
    <property type="entry name" value="Mopterin_OxRdtase_4Fe-4S_dom"/>
</dbReference>
<dbReference type="PROSITE" id="PS51669">
    <property type="entry name" value="4FE4S_MOW_BIS_MGD"/>
    <property type="match status" value="1"/>
</dbReference>
<keyword evidence="7" id="KW-0408">Iron</keyword>
<proteinExistence type="predicted"/>
<dbReference type="EMBL" id="PESE01000004">
    <property type="protein sequence ID" value="PYD38160.1"/>
    <property type="molecule type" value="Genomic_DNA"/>
</dbReference>
<keyword evidence="4" id="KW-0500">Molybdenum</keyword>
<comment type="cofactor">
    <cofactor evidence="2">
        <name>[4Fe-4S] cluster</name>
        <dbReference type="ChEBI" id="CHEBI:49883"/>
    </cofactor>
</comment>
<dbReference type="GO" id="GO:0015942">
    <property type="term" value="P:formate metabolic process"/>
    <property type="evidence" value="ECO:0007669"/>
    <property type="project" value="InterPro"/>
</dbReference>
<feature type="domain" description="4Fe-4S Mo/W bis-MGD-type" evidence="9">
    <location>
        <begin position="1"/>
        <end position="56"/>
    </location>
</feature>
<dbReference type="GO" id="GO:0003954">
    <property type="term" value="F:NADH dehydrogenase activity"/>
    <property type="evidence" value="ECO:0007669"/>
    <property type="project" value="TreeGrafter"/>
</dbReference>
<dbReference type="GO" id="GO:0043546">
    <property type="term" value="F:molybdopterin cofactor binding"/>
    <property type="evidence" value="ECO:0007669"/>
    <property type="project" value="InterPro"/>
</dbReference>
<dbReference type="InterPro" id="IPR006478">
    <property type="entry name" value="Formate_DH_asu"/>
</dbReference>
<dbReference type="CDD" id="cd02753">
    <property type="entry name" value="MopB_Formate-Dh-H"/>
    <property type="match status" value="1"/>
</dbReference>
<dbReference type="Pfam" id="PF01568">
    <property type="entry name" value="Molydop_binding"/>
    <property type="match status" value="1"/>
</dbReference>
<dbReference type="GO" id="GO:0016020">
    <property type="term" value="C:membrane"/>
    <property type="evidence" value="ECO:0007669"/>
    <property type="project" value="TreeGrafter"/>
</dbReference>
<dbReference type="Gene3D" id="3.40.50.740">
    <property type="match status" value="1"/>
</dbReference>
<dbReference type="Pfam" id="PF00384">
    <property type="entry name" value="Molybdopterin"/>
    <property type="match status" value="1"/>
</dbReference>
<dbReference type="GO" id="GO:1990204">
    <property type="term" value="C:oxidoreductase complex"/>
    <property type="evidence" value="ECO:0007669"/>
    <property type="project" value="UniProtKB-ARBA"/>
</dbReference>